<evidence type="ECO:0000313" key="3">
    <source>
        <dbReference type="Proteomes" id="UP000559864"/>
    </source>
</evidence>
<protein>
    <submittedName>
        <fullName evidence="2">TrbC/VirB2 family protein</fullName>
    </submittedName>
</protein>
<keyword evidence="1" id="KW-0472">Membrane</keyword>
<comment type="caution">
    <text evidence="2">The sequence shown here is derived from an EMBL/GenBank/DDBJ whole genome shotgun (WGS) entry which is preliminary data.</text>
</comment>
<dbReference type="EMBL" id="JAARZC010000007">
    <property type="protein sequence ID" value="MBC2251129.1"/>
    <property type="molecule type" value="Genomic_DNA"/>
</dbReference>
<feature type="transmembrane region" description="Helical" evidence="1">
    <location>
        <begin position="107"/>
        <end position="129"/>
    </location>
</feature>
<dbReference type="InterPro" id="IPR007039">
    <property type="entry name" value="TrbC/VirB2"/>
</dbReference>
<proteinExistence type="predicted"/>
<organism evidence="2 3">
    <name type="scientific">Listeria cossartiae subsp. cayugensis</name>
    <dbReference type="NCBI Taxonomy" id="2713505"/>
    <lineage>
        <taxon>Bacteria</taxon>
        <taxon>Bacillati</taxon>
        <taxon>Bacillota</taxon>
        <taxon>Bacilli</taxon>
        <taxon>Bacillales</taxon>
        <taxon>Listeriaceae</taxon>
        <taxon>Listeria</taxon>
        <taxon>Listeria cossartiae</taxon>
    </lineage>
</organism>
<feature type="transmembrane region" description="Helical" evidence="1">
    <location>
        <begin position="76"/>
        <end position="95"/>
    </location>
</feature>
<evidence type="ECO:0000256" key="1">
    <source>
        <dbReference type="SAM" id="Phobius"/>
    </source>
</evidence>
<keyword evidence="1" id="KW-1133">Transmembrane helix</keyword>
<gene>
    <name evidence="2" type="ORF">HCB49_14130</name>
</gene>
<sequence length="133" mass="14530">MEEQEKFMERTSSSTAKKSMKDRILQKPTIMKMMGAFFSICLFLLAPTQAFAAKTSGDIQSSVNAAGEGVYDFVTGITLWLGVAMVSIGFLIMKFKWIDRSGTAGKIVMNTLFGIGGVFAAPQIVQFVIDLVK</sequence>
<name>A0A7X0ZFX4_9LIST</name>
<evidence type="ECO:0000313" key="2">
    <source>
        <dbReference type="EMBL" id="MBC2251129.1"/>
    </source>
</evidence>
<dbReference type="RefSeq" id="WP_185605320.1">
    <property type="nucleotide sequence ID" value="NZ_JAARZC010000007.1"/>
</dbReference>
<keyword evidence="1" id="KW-0812">Transmembrane</keyword>
<reference evidence="2 3" key="1">
    <citation type="submission" date="2020-03" db="EMBL/GenBank/DDBJ databases">
        <title>Soil Listeria distribution.</title>
        <authorList>
            <person name="Liao J."/>
            <person name="Wiedmann M."/>
        </authorList>
    </citation>
    <scope>NUCLEOTIDE SEQUENCE [LARGE SCALE GENOMIC DNA]</scope>
    <source>
        <strain evidence="2 3">FSL L7-0123</strain>
    </source>
</reference>
<dbReference type="AlphaFoldDB" id="A0A7X0ZFX4"/>
<accession>A0A7X0ZFX4</accession>
<dbReference type="Proteomes" id="UP000559864">
    <property type="component" value="Unassembled WGS sequence"/>
</dbReference>
<dbReference type="Pfam" id="PF04956">
    <property type="entry name" value="TrbC"/>
    <property type="match status" value="1"/>
</dbReference>